<comment type="caution">
    <text evidence="1">The sequence shown here is derived from an EMBL/GenBank/DDBJ whole genome shotgun (WGS) entry which is preliminary data.</text>
</comment>
<accession>A0ACC1WQQ2</accession>
<evidence type="ECO:0000313" key="1">
    <source>
        <dbReference type="EMBL" id="KAJ4701511.1"/>
    </source>
</evidence>
<reference evidence="1 2" key="1">
    <citation type="journal article" date="2023" name="Science">
        <title>Complex scaffold remodeling in plant triterpene biosynthesis.</title>
        <authorList>
            <person name="De La Pena R."/>
            <person name="Hodgson H."/>
            <person name="Liu J.C."/>
            <person name="Stephenson M.J."/>
            <person name="Martin A.C."/>
            <person name="Owen C."/>
            <person name="Harkess A."/>
            <person name="Leebens-Mack J."/>
            <person name="Jimenez L.E."/>
            <person name="Osbourn A."/>
            <person name="Sattely E.S."/>
        </authorList>
    </citation>
    <scope>NUCLEOTIDE SEQUENCE [LARGE SCALE GENOMIC DNA]</scope>
    <source>
        <strain evidence="2">cv. JPN11</strain>
        <tissue evidence="1">Leaf</tissue>
    </source>
</reference>
<organism evidence="1 2">
    <name type="scientific">Melia azedarach</name>
    <name type="common">Chinaberry tree</name>
    <dbReference type="NCBI Taxonomy" id="155640"/>
    <lineage>
        <taxon>Eukaryota</taxon>
        <taxon>Viridiplantae</taxon>
        <taxon>Streptophyta</taxon>
        <taxon>Embryophyta</taxon>
        <taxon>Tracheophyta</taxon>
        <taxon>Spermatophyta</taxon>
        <taxon>Magnoliopsida</taxon>
        <taxon>eudicotyledons</taxon>
        <taxon>Gunneridae</taxon>
        <taxon>Pentapetalae</taxon>
        <taxon>rosids</taxon>
        <taxon>malvids</taxon>
        <taxon>Sapindales</taxon>
        <taxon>Meliaceae</taxon>
        <taxon>Melia</taxon>
    </lineage>
</organism>
<gene>
    <name evidence="1" type="ORF">OWV82_024745</name>
</gene>
<dbReference type="EMBL" id="CM051407">
    <property type="protein sequence ID" value="KAJ4701511.1"/>
    <property type="molecule type" value="Genomic_DNA"/>
</dbReference>
<proteinExistence type="predicted"/>
<keyword evidence="2" id="KW-1185">Reference proteome</keyword>
<evidence type="ECO:0000313" key="2">
    <source>
        <dbReference type="Proteomes" id="UP001164539"/>
    </source>
</evidence>
<name>A0ACC1WQQ2_MELAZ</name>
<dbReference type="Proteomes" id="UP001164539">
    <property type="component" value="Chromosome 14"/>
</dbReference>
<sequence length="824" mass="91363">MDRKQELEWAKAQKLVISADLVAAAKQQLRFLAEVDRNRYLYDGPFLDRAIYRYKYCWLPLLAKHTTSQVTEGPLVVPLDCEWIWHCHRLNPVRYRADCEEFCGNILDTRNAVSSVSVQEIFKKQTQEIWNRMYPNEPYELDRSTQPSENVVKHTWENQETTKYDLLSAVKRQASFFYQVSRPYMNEDLFLEGAVARYKGFVYLIKRNKERSIRSCCVPTYDIDLIWHSHQLQPVSYCKDLVKILGKVLEHDDTDSDRTKGSKLDVGFSGTTKQWEETFGSRYWRAGTMFRGIVPSPLTTSLSNLDTASRKVVPSNDYENMIRVSEKMLVEVMVEIVAVKNISAEHKGRLFIICGKKQPDTLFNTGRRLNVLSETGVKSVAVFQCEPTGELAFALMSYSPSALSPLRPEKSLGTISISLQDFMDPISQLSIEKWFELEPNSGAEGTKPVHLHIALSFTSPVPEPYVLNLVQNCPFSSANGWVCVQDEAGNEVINIQMRDSTTAEVRNKELIKREVIGMTASGETFVLAEFSETAWSLMNSNWLLQLQSKFSSEKEKIFELSGSRKVIIFPGRKLEYEVRTFEKQKVEHNFTTAVQFSEENPYGKAVALLNLESGSLKISEKWLLLPGILVAFLLSSGTMTNGVAEKGIKVVHKWNGKSGEECDGNCGNPVIGSSCGECATSVDGNGDLVIGGSCGGCATCVDGNVYRLGEVMENDNPEVCVSDYKKIKRGCFGPCGAYGGCDGSGCTGDCAATYNFKAANSSASIGAIPNIAPMESSEVSVGDYDRGHTMKSAFSAPCGGECGGCSHCHGGCSHCHGGCRGSFA</sequence>
<protein>
    <submittedName>
        <fullName evidence="1">Glycine-rich domain-containing protein</fullName>
    </submittedName>
</protein>